<feature type="transmembrane region" description="Helical" evidence="7">
    <location>
        <begin position="308"/>
        <end position="327"/>
    </location>
</feature>
<feature type="transmembrane region" description="Helical" evidence="7">
    <location>
        <begin position="227"/>
        <end position="249"/>
    </location>
</feature>
<feature type="transmembrane region" description="Helical" evidence="7">
    <location>
        <begin position="552"/>
        <end position="574"/>
    </location>
</feature>
<feature type="transmembrane region" description="Helical" evidence="7">
    <location>
        <begin position="526"/>
        <end position="546"/>
    </location>
</feature>
<sequence>MHVRRVWHLTAYPKRLIIMEMSGSTSPYVYIHIPGGLDCRLVSRGLSRDHQITHDTMATTAELAGSAGDPQARTENVNTSTYIQPQHKKLHDPSVTFEEYHYYAALARAEEDASTNHDIGDTTFFSLIVPPKNLKGQAPVSSTVVKKSTGEKGVSGDNGEETTVAERDVHGMAHGDRATVTNDEWTNASRALRTATWSAVFYLITTDILGPFGVPFALGTLGWGPGIALYTVFGGLAVYGGFLLYYMFLGLDSHQYPLRTYGDIAFRVYGAPVRHAVNILQSIQLLFNVGVIIVGNGQALSQVSKFKLCYAICCLVFALAGFFLGQVRTLQKFGWLANAAIWMNVFIIFCTMGVVAHSAPNYLAVDAAAGTALGGALVTPDDAGNFLPVTTFGHLPPSTAGFTGAVNGLMQAVYAYGGAMLFTEFMSEMRKPRDFWKGMICAQAFIYILYIFYGCFIYGYQGQYAVNPSYQGVSPYAWQTVNNIIAFISALIAAGLYGNIGIKVLYSNIFMDFFGAPPLNSHRGKLLWMSIVPIYWSIAYIVSAAIPNFFGLSSLVAALCILQFTYTFPPILYVGYCIKVDSLLETEGFDPATGRFILTDRGFKRLLRGFRKRFILNTWNIIYFGGALVTAALGAYSAIEALIAAFQKPQITAFTCKSPVNAG</sequence>
<feature type="transmembrane region" description="Helical" evidence="7">
    <location>
        <begin position="614"/>
        <end position="639"/>
    </location>
</feature>
<dbReference type="AlphaFoldDB" id="A0A5N6K6H9"/>
<feature type="domain" description="Amino acid transporter transmembrane" evidence="8">
    <location>
        <begin position="195"/>
        <end position="575"/>
    </location>
</feature>
<dbReference type="GO" id="GO:0016020">
    <property type="term" value="C:membrane"/>
    <property type="evidence" value="ECO:0007669"/>
    <property type="project" value="UniProtKB-SubCell"/>
</dbReference>
<dbReference type="EMBL" id="VIGI01000007">
    <property type="protein sequence ID" value="KAB8298129.1"/>
    <property type="molecule type" value="Genomic_DNA"/>
</dbReference>
<evidence type="ECO:0000256" key="1">
    <source>
        <dbReference type="ARBA" id="ARBA00004370"/>
    </source>
</evidence>
<feature type="transmembrane region" description="Helical" evidence="7">
    <location>
        <begin position="400"/>
        <end position="423"/>
    </location>
</feature>
<dbReference type="PANTHER" id="PTHR48017">
    <property type="entry name" value="OS05G0424000 PROTEIN-RELATED"/>
    <property type="match status" value="1"/>
</dbReference>
<keyword evidence="4 7" id="KW-1133">Transmembrane helix</keyword>
<feature type="transmembrane region" description="Helical" evidence="7">
    <location>
        <begin position="435"/>
        <end position="460"/>
    </location>
</feature>
<evidence type="ECO:0000256" key="5">
    <source>
        <dbReference type="ARBA" id="ARBA00023136"/>
    </source>
</evidence>
<reference evidence="9 10" key="1">
    <citation type="submission" date="2019-06" db="EMBL/GenBank/DDBJ databases">
        <title>Genome Sequence of the Brown Rot Fungal Pathogen Monilinia laxa.</title>
        <authorList>
            <person name="De Miccolis Angelini R.M."/>
            <person name="Landi L."/>
            <person name="Abate D."/>
            <person name="Pollastro S."/>
            <person name="Romanazzi G."/>
            <person name="Faretra F."/>
        </authorList>
    </citation>
    <scope>NUCLEOTIDE SEQUENCE [LARGE SCALE GENOMIC DNA]</scope>
    <source>
        <strain evidence="9 10">Mlax316</strain>
    </source>
</reference>
<evidence type="ECO:0000256" key="6">
    <source>
        <dbReference type="SAM" id="MobiDB-lite"/>
    </source>
</evidence>
<evidence type="ECO:0000256" key="3">
    <source>
        <dbReference type="ARBA" id="ARBA00022692"/>
    </source>
</evidence>
<organism evidence="9 10">
    <name type="scientific">Monilinia laxa</name>
    <name type="common">Brown rot fungus</name>
    <name type="synonym">Sclerotinia laxa</name>
    <dbReference type="NCBI Taxonomy" id="61186"/>
    <lineage>
        <taxon>Eukaryota</taxon>
        <taxon>Fungi</taxon>
        <taxon>Dikarya</taxon>
        <taxon>Ascomycota</taxon>
        <taxon>Pezizomycotina</taxon>
        <taxon>Leotiomycetes</taxon>
        <taxon>Helotiales</taxon>
        <taxon>Sclerotiniaceae</taxon>
        <taxon>Monilinia</taxon>
    </lineage>
</organism>
<comment type="subcellular location">
    <subcellularLocation>
        <location evidence="1">Membrane</location>
    </subcellularLocation>
</comment>
<evidence type="ECO:0000256" key="2">
    <source>
        <dbReference type="ARBA" id="ARBA00022448"/>
    </source>
</evidence>
<evidence type="ECO:0000313" key="10">
    <source>
        <dbReference type="Proteomes" id="UP000326757"/>
    </source>
</evidence>
<evidence type="ECO:0000256" key="4">
    <source>
        <dbReference type="ARBA" id="ARBA00022989"/>
    </source>
</evidence>
<dbReference type="Proteomes" id="UP000326757">
    <property type="component" value="Unassembled WGS sequence"/>
</dbReference>
<evidence type="ECO:0000259" key="8">
    <source>
        <dbReference type="Pfam" id="PF01490"/>
    </source>
</evidence>
<keyword evidence="3 7" id="KW-0812">Transmembrane</keyword>
<dbReference type="Pfam" id="PF01490">
    <property type="entry name" value="Aa_trans"/>
    <property type="match status" value="1"/>
</dbReference>
<feature type="transmembrane region" description="Helical" evidence="7">
    <location>
        <begin position="199"/>
        <end position="221"/>
    </location>
</feature>
<feature type="transmembrane region" description="Helical" evidence="7">
    <location>
        <begin position="484"/>
        <end position="506"/>
    </location>
</feature>
<feature type="region of interest" description="Disordered" evidence="6">
    <location>
        <begin position="139"/>
        <end position="163"/>
    </location>
</feature>
<proteinExistence type="predicted"/>
<gene>
    <name evidence="9" type="ORF">EYC80_001885</name>
</gene>
<feature type="transmembrane region" description="Helical" evidence="7">
    <location>
        <begin position="333"/>
        <end position="355"/>
    </location>
</feature>
<evidence type="ECO:0000256" key="7">
    <source>
        <dbReference type="SAM" id="Phobius"/>
    </source>
</evidence>
<protein>
    <recommendedName>
        <fullName evidence="8">Amino acid transporter transmembrane domain-containing protein</fullName>
    </recommendedName>
</protein>
<accession>A0A5N6K6H9</accession>
<keyword evidence="2" id="KW-0813">Transport</keyword>
<dbReference type="OrthoDB" id="40134at2759"/>
<keyword evidence="10" id="KW-1185">Reference proteome</keyword>
<name>A0A5N6K6H9_MONLA</name>
<dbReference type="InterPro" id="IPR013057">
    <property type="entry name" value="AA_transpt_TM"/>
</dbReference>
<comment type="caution">
    <text evidence="9">The sequence shown here is derived from an EMBL/GenBank/DDBJ whole genome shotgun (WGS) entry which is preliminary data.</text>
</comment>
<evidence type="ECO:0000313" key="9">
    <source>
        <dbReference type="EMBL" id="KAB8298129.1"/>
    </source>
</evidence>
<keyword evidence="5 7" id="KW-0472">Membrane</keyword>